<keyword evidence="2" id="KW-1185">Reference proteome</keyword>
<dbReference type="AlphaFoldDB" id="A0A7K0C9Q2"/>
<evidence type="ECO:0000313" key="2">
    <source>
        <dbReference type="Proteomes" id="UP000466345"/>
    </source>
</evidence>
<protein>
    <submittedName>
        <fullName evidence="1">Uncharacterized protein</fullName>
    </submittedName>
</protein>
<name>A0A7K0C9Q2_9ACTN</name>
<dbReference type="EMBL" id="WEGJ01000001">
    <property type="protein sequence ID" value="MQY10181.1"/>
    <property type="molecule type" value="Genomic_DNA"/>
</dbReference>
<evidence type="ECO:0000313" key="1">
    <source>
        <dbReference type="EMBL" id="MQY10181.1"/>
    </source>
</evidence>
<sequence>MRYQQDREVLAVIGALLDPQVGRIAVRLPRNVGESAVAAWERDEPGEAGEESRAERELRGDAAELALIGLAVTSRGVWEGDEVVVDLEVGQIAAALRTAE</sequence>
<comment type="caution">
    <text evidence="1">The sequence shown here is derived from an EMBL/GenBank/DDBJ whole genome shotgun (WGS) entry which is preliminary data.</text>
</comment>
<accession>A0A7K0C9Q2</accession>
<proteinExistence type="predicted"/>
<organism evidence="1 2">
    <name type="scientific">Streptomyces smaragdinus</name>
    <dbReference type="NCBI Taxonomy" id="2585196"/>
    <lineage>
        <taxon>Bacteria</taxon>
        <taxon>Bacillati</taxon>
        <taxon>Actinomycetota</taxon>
        <taxon>Actinomycetes</taxon>
        <taxon>Kitasatosporales</taxon>
        <taxon>Streptomycetaceae</taxon>
        <taxon>Streptomyces</taxon>
    </lineage>
</organism>
<dbReference type="Proteomes" id="UP000466345">
    <property type="component" value="Unassembled WGS sequence"/>
</dbReference>
<reference evidence="1 2" key="1">
    <citation type="submission" date="2019-10" db="EMBL/GenBank/DDBJ databases">
        <title>Streptomyces smaragdinus sp. nov. and Streptomyces fabii sp. nov., isolated from the gut of fungus growing-termite Macrotermes natalensis.</title>
        <authorList>
            <person name="Schwitalla J."/>
            <person name="Benndorf R."/>
            <person name="Martin K."/>
            <person name="De Beer W."/>
            <person name="Kaster A.-K."/>
            <person name="Vollmers J."/>
            <person name="Poulsen M."/>
            <person name="Beemelmanns C."/>
        </authorList>
    </citation>
    <scope>NUCLEOTIDE SEQUENCE [LARGE SCALE GENOMIC DNA]</scope>
    <source>
        <strain evidence="1 2">RB5</strain>
    </source>
</reference>
<gene>
    <name evidence="1" type="ORF">SRB5_02880</name>
</gene>